<accession>A0A934VQ81</accession>
<dbReference type="InterPro" id="IPR003447">
    <property type="entry name" value="FEMABX"/>
</dbReference>
<evidence type="ECO:0000259" key="8">
    <source>
        <dbReference type="Pfam" id="PF13480"/>
    </source>
</evidence>
<keyword evidence="2" id="KW-0808">Transferase</keyword>
<proteinExistence type="inferred from homology"/>
<dbReference type="GO" id="GO:0008360">
    <property type="term" value="P:regulation of cell shape"/>
    <property type="evidence" value="ECO:0007669"/>
    <property type="project" value="UniProtKB-KW"/>
</dbReference>
<gene>
    <name evidence="9" type="ORF">JIN87_07060</name>
</gene>
<keyword evidence="10" id="KW-1185">Reference proteome</keyword>
<comment type="caution">
    <text evidence="9">The sequence shown here is derived from an EMBL/GenBank/DDBJ whole genome shotgun (WGS) entry which is preliminary data.</text>
</comment>
<feature type="region of interest" description="Disordered" evidence="7">
    <location>
        <begin position="1"/>
        <end position="20"/>
    </location>
</feature>
<evidence type="ECO:0000256" key="7">
    <source>
        <dbReference type="SAM" id="MobiDB-lite"/>
    </source>
</evidence>
<comment type="similarity">
    <text evidence="1">Belongs to the FemABX family.</text>
</comment>
<sequence>MSSDATNARSPHLGSQTDCRVTSPADEQLWGDAIASIDESSRFLCQDWQDLLEKTYGYQKRLVILQRSGKIEAVMPFMIVKSLLTGTRAISLPFFDICRAYAPNEQDVPHLYEALRAEGQLQGWDYIELRGDIRKLNIETPSLSFYNHVVDLSGGPDKVFASMASSARRAIRKAEKSGVRIEFSSSPAALKGFYALQSITRRRHGLPPQPYCFFENLRQALIEKGRGTIVSAFVGDELAASSIYLEQGENVHYKYGASDTRFQETRCNNYVMWQAMKHYAERNFQSMDLGRNSLNNAGLRKYKNTWGSKERLTYYHRYDLKQEKAIPMSDDVYGWHNKVFSKLPRPLAQLAGTILYKHIA</sequence>
<dbReference type="InterPro" id="IPR050644">
    <property type="entry name" value="PG_Glycine_Bridge_Synth"/>
</dbReference>
<organism evidence="9 10">
    <name type="scientific">Pelagicoccus mobilis</name>
    <dbReference type="NCBI Taxonomy" id="415221"/>
    <lineage>
        <taxon>Bacteria</taxon>
        <taxon>Pseudomonadati</taxon>
        <taxon>Verrucomicrobiota</taxon>
        <taxon>Opitutia</taxon>
        <taxon>Puniceicoccales</taxon>
        <taxon>Pelagicoccaceae</taxon>
        <taxon>Pelagicoccus</taxon>
    </lineage>
</organism>
<dbReference type="SUPFAM" id="SSF55729">
    <property type="entry name" value="Acyl-CoA N-acyltransferases (Nat)"/>
    <property type="match status" value="1"/>
</dbReference>
<dbReference type="Pfam" id="PF13480">
    <property type="entry name" value="Acetyltransf_6"/>
    <property type="match status" value="1"/>
</dbReference>
<dbReference type="GO" id="GO:0009252">
    <property type="term" value="P:peptidoglycan biosynthetic process"/>
    <property type="evidence" value="ECO:0007669"/>
    <property type="project" value="UniProtKB-KW"/>
</dbReference>
<keyword evidence="4" id="KW-0573">Peptidoglycan synthesis</keyword>
<dbReference type="InterPro" id="IPR016181">
    <property type="entry name" value="Acyl_CoA_acyltransferase"/>
</dbReference>
<dbReference type="PROSITE" id="PS51191">
    <property type="entry name" value="FEMABX"/>
    <property type="match status" value="1"/>
</dbReference>
<protein>
    <submittedName>
        <fullName evidence="9">GNAT family N-acetyltransferase</fullName>
    </submittedName>
</protein>
<dbReference type="PANTHER" id="PTHR36174:SF1">
    <property type="entry name" value="LIPID II:GLYCINE GLYCYLTRANSFERASE"/>
    <property type="match status" value="1"/>
</dbReference>
<dbReference type="Gene3D" id="3.40.630.30">
    <property type="match status" value="1"/>
</dbReference>
<dbReference type="GO" id="GO:0071555">
    <property type="term" value="P:cell wall organization"/>
    <property type="evidence" value="ECO:0007669"/>
    <property type="project" value="UniProtKB-KW"/>
</dbReference>
<evidence type="ECO:0000256" key="3">
    <source>
        <dbReference type="ARBA" id="ARBA00022960"/>
    </source>
</evidence>
<keyword evidence="5" id="KW-0012">Acyltransferase</keyword>
<dbReference type="PANTHER" id="PTHR36174">
    <property type="entry name" value="LIPID II:GLYCINE GLYCYLTRANSFERASE"/>
    <property type="match status" value="1"/>
</dbReference>
<keyword evidence="3" id="KW-0133">Cell shape</keyword>
<evidence type="ECO:0000256" key="4">
    <source>
        <dbReference type="ARBA" id="ARBA00022984"/>
    </source>
</evidence>
<dbReference type="AlphaFoldDB" id="A0A934VQ81"/>
<evidence type="ECO:0000256" key="1">
    <source>
        <dbReference type="ARBA" id="ARBA00009943"/>
    </source>
</evidence>
<evidence type="ECO:0000256" key="6">
    <source>
        <dbReference type="ARBA" id="ARBA00023316"/>
    </source>
</evidence>
<feature type="domain" description="BioF2-like acetyltransferase" evidence="8">
    <location>
        <begin position="164"/>
        <end position="293"/>
    </location>
</feature>
<evidence type="ECO:0000313" key="10">
    <source>
        <dbReference type="Proteomes" id="UP000617628"/>
    </source>
</evidence>
<evidence type="ECO:0000256" key="2">
    <source>
        <dbReference type="ARBA" id="ARBA00022679"/>
    </source>
</evidence>
<keyword evidence="6" id="KW-0961">Cell wall biogenesis/degradation</keyword>
<dbReference type="GO" id="GO:0016755">
    <property type="term" value="F:aminoacyltransferase activity"/>
    <property type="evidence" value="ECO:0007669"/>
    <property type="project" value="InterPro"/>
</dbReference>
<dbReference type="InterPro" id="IPR038740">
    <property type="entry name" value="BioF2-like_GNAT_dom"/>
</dbReference>
<dbReference type="RefSeq" id="WP_200354836.1">
    <property type="nucleotide sequence ID" value="NZ_JAENIL010000010.1"/>
</dbReference>
<evidence type="ECO:0000313" key="9">
    <source>
        <dbReference type="EMBL" id="MBK1876620.1"/>
    </source>
</evidence>
<evidence type="ECO:0000256" key="5">
    <source>
        <dbReference type="ARBA" id="ARBA00023315"/>
    </source>
</evidence>
<name>A0A934VQ81_9BACT</name>
<dbReference type="EMBL" id="JAENIL010000010">
    <property type="protein sequence ID" value="MBK1876620.1"/>
    <property type="molecule type" value="Genomic_DNA"/>
</dbReference>
<dbReference type="Proteomes" id="UP000617628">
    <property type="component" value="Unassembled WGS sequence"/>
</dbReference>
<reference evidence="9" key="1">
    <citation type="submission" date="2021-01" db="EMBL/GenBank/DDBJ databases">
        <title>Modified the classification status of verrucomicrobia.</title>
        <authorList>
            <person name="Feng X."/>
        </authorList>
    </citation>
    <scope>NUCLEOTIDE SEQUENCE</scope>
    <source>
        <strain evidence="9">KCTC 13126</strain>
    </source>
</reference>